<dbReference type="AlphaFoldDB" id="A0A1G9ADJ5"/>
<evidence type="ECO:0000256" key="2">
    <source>
        <dbReference type="ARBA" id="ARBA00022448"/>
    </source>
</evidence>
<feature type="transmembrane region" description="Helical" evidence="6">
    <location>
        <begin position="101"/>
        <end position="123"/>
    </location>
</feature>
<dbReference type="RefSeq" id="WP_091266611.1">
    <property type="nucleotide sequence ID" value="NZ_FNFK01000019.1"/>
</dbReference>
<evidence type="ECO:0000256" key="1">
    <source>
        <dbReference type="ARBA" id="ARBA00004651"/>
    </source>
</evidence>
<gene>
    <name evidence="8" type="ORF">SAMN04488098_10195</name>
</gene>
<keyword evidence="2" id="KW-0813">Transport</keyword>
<sequence>MKNKSMKHWLVVLTLCGITISAIGLPVMSNGVFITPIADSLGVYRGSVAMHNTLTLFTKAIMSLYAGVLIRKYPFKLVILFGVVLAGVSNILLGFSESILVFNILGTLRGIGSGLLAWVPVTIVVNEWFEQKHGLVMSIVLSFSSVGGAVFSPVFTRLIESIGWEQSYQIMGLLIIAFTLPALLIPYTLDPKESGYLPYGALEHTDQASMKEKKTIKREAQGGVNGTLFALMFTFTLLQTMLIGVPQHFPGFSGTLGMTSEVGATMLSFAMISSIGFKLGMGYLSDFVGPIKSTLSMVAIVGGASILLVIFESAWLLYGAAFLYGAIFSIPSVSVTLLTKEFFGRYHFVRLYPILAFATSLGGAFSISLVGYIFDFTGSYIPAFIFSLGINLFNFVVLWIMVRMHTHNSLRKKAA</sequence>
<dbReference type="InterPro" id="IPR050327">
    <property type="entry name" value="Proton-linked_MCT"/>
</dbReference>
<feature type="domain" description="Major facilitator superfamily (MFS) profile" evidence="7">
    <location>
        <begin position="10"/>
        <end position="406"/>
    </location>
</feature>
<evidence type="ECO:0000256" key="4">
    <source>
        <dbReference type="ARBA" id="ARBA00022989"/>
    </source>
</evidence>
<feature type="transmembrane region" description="Helical" evidence="6">
    <location>
        <begin position="135"/>
        <end position="156"/>
    </location>
</feature>
<name>A0A1G9ADJ5_9LACT</name>
<keyword evidence="5 6" id="KW-0472">Membrane</keyword>
<dbReference type="PROSITE" id="PS50850">
    <property type="entry name" value="MFS"/>
    <property type="match status" value="1"/>
</dbReference>
<evidence type="ECO:0000313" key="9">
    <source>
        <dbReference type="Proteomes" id="UP000199433"/>
    </source>
</evidence>
<feature type="transmembrane region" description="Helical" evidence="6">
    <location>
        <begin position="168"/>
        <end position="189"/>
    </location>
</feature>
<keyword evidence="3 6" id="KW-0812">Transmembrane</keyword>
<dbReference type="STRING" id="426701.SAMN04488098_10195"/>
<proteinExistence type="predicted"/>
<dbReference type="InterPro" id="IPR020846">
    <property type="entry name" value="MFS_dom"/>
</dbReference>
<keyword evidence="4 6" id="KW-1133">Transmembrane helix</keyword>
<evidence type="ECO:0000259" key="7">
    <source>
        <dbReference type="PROSITE" id="PS50850"/>
    </source>
</evidence>
<feature type="transmembrane region" description="Helical" evidence="6">
    <location>
        <begin position="351"/>
        <end position="374"/>
    </location>
</feature>
<dbReference type="PANTHER" id="PTHR11360:SF290">
    <property type="entry name" value="MONOCARBOXYLATE MFS PERMEASE"/>
    <property type="match status" value="1"/>
</dbReference>
<feature type="transmembrane region" description="Helical" evidence="6">
    <location>
        <begin position="262"/>
        <end position="281"/>
    </location>
</feature>
<feature type="transmembrane region" description="Helical" evidence="6">
    <location>
        <begin position="293"/>
        <end position="311"/>
    </location>
</feature>
<reference evidence="9" key="1">
    <citation type="submission" date="2016-10" db="EMBL/GenBank/DDBJ databases">
        <authorList>
            <person name="Varghese N."/>
            <person name="Submissions S."/>
        </authorList>
    </citation>
    <scope>NUCLEOTIDE SEQUENCE [LARGE SCALE GENOMIC DNA]</scope>
    <source>
        <strain evidence="9">DSM 19181</strain>
    </source>
</reference>
<evidence type="ECO:0000256" key="5">
    <source>
        <dbReference type="ARBA" id="ARBA00023136"/>
    </source>
</evidence>
<comment type="subcellular location">
    <subcellularLocation>
        <location evidence="1">Cell membrane</location>
        <topology evidence="1">Multi-pass membrane protein</topology>
    </subcellularLocation>
</comment>
<dbReference type="InterPro" id="IPR011701">
    <property type="entry name" value="MFS"/>
</dbReference>
<dbReference type="Pfam" id="PF07690">
    <property type="entry name" value="MFS_1"/>
    <property type="match status" value="1"/>
</dbReference>
<accession>A0A1G9ADJ5</accession>
<evidence type="ECO:0000313" key="8">
    <source>
        <dbReference type="EMBL" id="SDK24590.1"/>
    </source>
</evidence>
<feature type="transmembrane region" description="Helical" evidence="6">
    <location>
        <begin position="223"/>
        <end position="242"/>
    </location>
</feature>
<feature type="transmembrane region" description="Helical" evidence="6">
    <location>
        <begin position="77"/>
        <end position="95"/>
    </location>
</feature>
<evidence type="ECO:0000256" key="6">
    <source>
        <dbReference type="SAM" id="Phobius"/>
    </source>
</evidence>
<dbReference type="EMBL" id="FNFK01000019">
    <property type="protein sequence ID" value="SDK24590.1"/>
    <property type="molecule type" value="Genomic_DNA"/>
</dbReference>
<dbReference type="GO" id="GO:0022857">
    <property type="term" value="F:transmembrane transporter activity"/>
    <property type="evidence" value="ECO:0007669"/>
    <property type="project" value="InterPro"/>
</dbReference>
<dbReference type="Proteomes" id="UP000199433">
    <property type="component" value="Unassembled WGS sequence"/>
</dbReference>
<keyword evidence="9" id="KW-1185">Reference proteome</keyword>
<organism evidence="8 9">
    <name type="scientific">Alkalibacterium thalassium</name>
    <dbReference type="NCBI Taxonomy" id="426701"/>
    <lineage>
        <taxon>Bacteria</taxon>
        <taxon>Bacillati</taxon>
        <taxon>Bacillota</taxon>
        <taxon>Bacilli</taxon>
        <taxon>Lactobacillales</taxon>
        <taxon>Carnobacteriaceae</taxon>
        <taxon>Alkalibacterium</taxon>
    </lineage>
</organism>
<feature type="transmembrane region" description="Helical" evidence="6">
    <location>
        <begin position="380"/>
        <end position="402"/>
    </location>
</feature>
<dbReference type="PANTHER" id="PTHR11360">
    <property type="entry name" value="MONOCARBOXYLATE TRANSPORTER"/>
    <property type="match status" value="1"/>
</dbReference>
<dbReference type="OrthoDB" id="182417at2"/>
<feature type="transmembrane region" description="Helical" evidence="6">
    <location>
        <begin position="317"/>
        <end position="339"/>
    </location>
</feature>
<protein>
    <submittedName>
        <fullName evidence="8">Sugar phosphate permease</fullName>
    </submittedName>
</protein>
<dbReference type="InterPro" id="IPR036259">
    <property type="entry name" value="MFS_trans_sf"/>
</dbReference>
<feature type="transmembrane region" description="Helical" evidence="6">
    <location>
        <begin position="48"/>
        <end position="70"/>
    </location>
</feature>
<dbReference type="SUPFAM" id="SSF103473">
    <property type="entry name" value="MFS general substrate transporter"/>
    <property type="match status" value="1"/>
</dbReference>
<evidence type="ECO:0000256" key="3">
    <source>
        <dbReference type="ARBA" id="ARBA00022692"/>
    </source>
</evidence>
<dbReference type="GO" id="GO:0005886">
    <property type="term" value="C:plasma membrane"/>
    <property type="evidence" value="ECO:0007669"/>
    <property type="project" value="UniProtKB-SubCell"/>
</dbReference>
<dbReference type="Gene3D" id="1.20.1250.20">
    <property type="entry name" value="MFS general substrate transporter like domains"/>
    <property type="match status" value="2"/>
</dbReference>